<comment type="caution">
    <text evidence="1">The sequence shown here is derived from an EMBL/GenBank/DDBJ whole genome shotgun (WGS) entry which is preliminary data.</text>
</comment>
<proteinExistence type="predicted"/>
<name>A0ACC3DIQ9_9PEZI</name>
<gene>
    <name evidence="1" type="ORF">LTS18_013195</name>
</gene>
<evidence type="ECO:0000313" key="2">
    <source>
        <dbReference type="Proteomes" id="UP001186974"/>
    </source>
</evidence>
<sequence length="77" mass="8634">CHDVLGEESVVEKDVEAPERYRHEYGFRLVSPMPRVAYEVKDGGSVGERIGRSGNLIVEVIEEEDEVEEEGEKGGEE</sequence>
<accession>A0ACC3DIQ9</accession>
<keyword evidence="2" id="KW-1185">Reference proteome</keyword>
<organism evidence="1 2">
    <name type="scientific">Coniosporium uncinatum</name>
    <dbReference type="NCBI Taxonomy" id="93489"/>
    <lineage>
        <taxon>Eukaryota</taxon>
        <taxon>Fungi</taxon>
        <taxon>Dikarya</taxon>
        <taxon>Ascomycota</taxon>
        <taxon>Pezizomycotina</taxon>
        <taxon>Dothideomycetes</taxon>
        <taxon>Dothideomycetes incertae sedis</taxon>
        <taxon>Coniosporium</taxon>
    </lineage>
</organism>
<dbReference type="EMBL" id="JAWDJW010004044">
    <property type="protein sequence ID" value="KAK3076372.1"/>
    <property type="molecule type" value="Genomic_DNA"/>
</dbReference>
<reference evidence="1" key="1">
    <citation type="submission" date="2024-09" db="EMBL/GenBank/DDBJ databases">
        <title>Black Yeasts Isolated from many extreme environments.</title>
        <authorList>
            <person name="Coleine C."/>
            <person name="Stajich J.E."/>
            <person name="Selbmann L."/>
        </authorList>
    </citation>
    <scope>NUCLEOTIDE SEQUENCE</scope>
    <source>
        <strain evidence="1">CCFEE 5737</strain>
    </source>
</reference>
<feature type="non-terminal residue" evidence="1">
    <location>
        <position position="1"/>
    </location>
</feature>
<evidence type="ECO:0000313" key="1">
    <source>
        <dbReference type="EMBL" id="KAK3076372.1"/>
    </source>
</evidence>
<protein>
    <submittedName>
        <fullName evidence="1">Uncharacterized protein</fullName>
    </submittedName>
</protein>
<dbReference type="Proteomes" id="UP001186974">
    <property type="component" value="Unassembled WGS sequence"/>
</dbReference>